<dbReference type="InterPro" id="IPR001107">
    <property type="entry name" value="Band_7"/>
</dbReference>
<evidence type="ECO:0000256" key="6">
    <source>
        <dbReference type="RuleBase" id="RU364113"/>
    </source>
</evidence>
<gene>
    <name evidence="9" type="primary">hflK</name>
    <name evidence="9" type="ORF">CRENPOLYSF2_350008</name>
</gene>
<dbReference type="AlphaFoldDB" id="A0A1R4HCQ6"/>
<evidence type="ECO:0000256" key="4">
    <source>
        <dbReference type="ARBA" id="ARBA00022989"/>
    </source>
</evidence>
<dbReference type="InterPro" id="IPR010201">
    <property type="entry name" value="HflK"/>
</dbReference>
<dbReference type="SMART" id="SM00244">
    <property type="entry name" value="PHB"/>
    <property type="match status" value="1"/>
</dbReference>
<organism evidence="9 10">
    <name type="scientific">Crenothrix polyspora</name>
    <dbReference type="NCBI Taxonomy" id="360316"/>
    <lineage>
        <taxon>Bacteria</taxon>
        <taxon>Pseudomonadati</taxon>
        <taxon>Pseudomonadota</taxon>
        <taxon>Gammaproteobacteria</taxon>
        <taxon>Methylococcales</taxon>
        <taxon>Crenotrichaceae</taxon>
        <taxon>Crenothrix</taxon>
    </lineage>
</organism>
<dbReference type="PANTHER" id="PTHR43327:SF2">
    <property type="entry name" value="MODULATOR OF FTSH PROTEASE HFLK"/>
    <property type="match status" value="1"/>
</dbReference>
<dbReference type="Gene3D" id="3.30.479.30">
    <property type="entry name" value="Band 7 domain"/>
    <property type="match status" value="1"/>
</dbReference>
<proteinExistence type="inferred from homology"/>
<comment type="function">
    <text evidence="6">HflC and HflK could encode or regulate a protease.</text>
</comment>
<evidence type="ECO:0000313" key="10">
    <source>
        <dbReference type="Proteomes" id="UP000195442"/>
    </source>
</evidence>
<name>A0A1R4HCQ6_9GAMM</name>
<feature type="region of interest" description="Disordered" evidence="7">
    <location>
        <begin position="1"/>
        <end position="28"/>
    </location>
</feature>
<evidence type="ECO:0000313" key="9">
    <source>
        <dbReference type="EMBL" id="SJM93670.1"/>
    </source>
</evidence>
<feature type="region of interest" description="Disordered" evidence="7">
    <location>
        <begin position="366"/>
        <end position="417"/>
    </location>
</feature>
<feature type="compositionally biased region" description="Polar residues" evidence="7">
    <location>
        <begin position="379"/>
        <end position="392"/>
    </location>
</feature>
<keyword evidence="4 6" id="KW-1133">Transmembrane helix</keyword>
<keyword evidence="5 6" id="KW-0472">Membrane</keyword>
<comment type="subcellular location">
    <subcellularLocation>
        <location evidence="1">Membrane</location>
        <topology evidence="1">Single-pass membrane protein</topology>
    </subcellularLocation>
</comment>
<feature type="compositionally biased region" description="Basic and acidic residues" evidence="7">
    <location>
        <begin position="7"/>
        <end position="28"/>
    </location>
</feature>
<dbReference type="NCBIfam" id="TIGR01933">
    <property type="entry name" value="hflK"/>
    <property type="match status" value="1"/>
</dbReference>
<feature type="domain" description="Band 7" evidence="8">
    <location>
        <begin position="82"/>
        <end position="256"/>
    </location>
</feature>
<feature type="compositionally biased region" description="Low complexity" evidence="7">
    <location>
        <begin position="393"/>
        <end position="407"/>
    </location>
</feature>
<evidence type="ECO:0000256" key="1">
    <source>
        <dbReference type="ARBA" id="ARBA00004167"/>
    </source>
</evidence>
<dbReference type="CDD" id="cd03404">
    <property type="entry name" value="SPFH_HflK"/>
    <property type="match status" value="1"/>
</dbReference>
<sequence length="417" mass="45261">MSWNEPGGDKKDPWSGRGDQKGPPDLDEAIRTLQEKLGKIFGGGGGGSGDGGGSSPSHFSSANIMKNIGYIAAVAVGLWALTGFYIVDEGNHGVETRFGRYIATTQSGLNWHIPAPFERVDIVNVKKNRVIEVGFSSRGVEQSVANDALMLTKDENIVDVRLGVQYQIKDAKDFLFSVANPEATLIQVTKSAERSVIGSSTMDFVLTEGRSEIVTRIKKEIQNVMDSYKSGLQVTSVNLQDAQPPEQVQNSFADAIKAREDQQRLINEAEAYSNAVVPEARGAAARKEQEAEGYKQQVIAQAEGETSRFSQLLGEYTKAPEVTKKRLYLESMEAVLSSTSNVMIDVKSGNNIMYLPLDKIMQQQQQQQQQAVAAGPIVSSDSNSSLRTSHSQAAVEEAAAVERAASSRGRENDARGR</sequence>
<evidence type="ECO:0000256" key="7">
    <source>
        <dbReference type="SAM" id="MobiDB-lite"/>
    </source>
</evidence>
<protein>
    <recommendedName>
        <fullName evidence="6">Protein HflK</fullName>
    </recommendedName>
</protein>
<dbReference type="SUPFAM" id="SSF117892">
    <property type="entry name" value="Band 7/SPFH domain"/>
    <property type="match status" value="1"/>
</dbReference>
<evidence type="ECO:0000256" key="2">
    <source>
        <dbReference type="ARBA" id="ARBA00006971"/>
    </source>
</evidence>
<dbReference type="GO" id="GO:0016020">
    <property type="term" value="C:membrane"/>
    <property type="evidence" value="ECO:0007669"/>
    <property type="project" value="UniProtKB-SubCell"/>
</dbReference>
<dbReference type="Proteomes" id="UP000195442">
    <property type="component" value="Unassembled WGS sequence"/>
</dbReference>
<keyword evidence="3 6" id="KW-0812">Transmembrane</keyword>
<keyword evidence="10" id="KW-1185">Reference proteome</keyword>
<evidence type="ECO:0000256" key="5">
    <source>
        <dbReference type="ARBA" id="ARBA00023136"/>
    </source>
</evidence>
<dbReference type="Pfam" id="PF12221">
    <property type="entry name" value="HflK_N"/>
    <property type="match status" value="1"/>
</dbReference>
<dbReference type="OrthoDB" id="9779595at2"/>
<dbReference type="InterPro" id="IPR036013">
    <property type="entry name" value="Band_7/SPFH_dom_sf"/>
</dbReference>
<evidence type="ECO:0000256" key="3">
    <source>
        <dbReference type="ARBA" id="ARBA00022692"/>
    </source>
</evidence>
<dbReference type="Pfam" id="PF01145">
    <property type="entry name" value="Band_7"/>
    <property type="match status" value="1"/>
</dbReference>
<accession>A0A1R4HCQ6</accession>
<reference evidence="10" key="1">
    <citation type="submission" date="2017-02" db="EMBL/GenBank/DDBJ databases">
        <authorList>
            <person name="Daims H."/>
        </authorList>
    </citation>
    <scope>NUCLEOTIDE SEQUENCE [LARGE SCALE GENOMIC DNA]</scope>
</reference>
<feature type="transmembrane region" description="Helical" evidence="6">
    <location>
        <begin position="68"/>
        <end position="87"/>
    </location>
</feature>
<dbReference type="InterPro" id="IPR050710">
    <property type="entry name" value="Band7/mec-2_domain"/>
</dbReference>
<comment type="similarity">
    <text evidence="2 6">Belongs to the band 7/mec-2 family. HflK subfamily.</text>
</comment>
<dbReference type="RefSeq" id="WP_087147470.1">
    <property type="nucleotide sequence ID" value="NZ_FUKJ01000279.1"/>
</dbReference>
<feature type="compositionally biased region" description="Basic and acidic residues" evidence="7">
    <location>
        <begin position="408"/>
        <end position="417"/>
    </location>
</feature>
<dbReference type="EMBL" id="FUKJ01000279">
    <property type="protein sequence ID" value="SJM93670.1"/>
    <property type="molecule type" value="Genomic_DNA"/>
</dbReference>
<dbReference type="PANTHER" id="PTHR43327">
    <property type="entry name" value="STOMATIN-LIKE PROTEIN 2, MITOCHONDRIAL"/>
    <property type="match status" value="1"/>
</dbReference>
<dbReference type="InterPro" id="IPR020980">
    <property type="entry name" value="Membrane_HflK_N"/>
</dbReference>
<comment type="subunit">
    <text evidence="6">HflC and HflK may interact to form a multimeric complex.</text>
</comment>
<evidence type="ECO:0000259" key="8">
    <source>
        <dbReference type="SMART" id="SM00244"/>
    </source>
</evidence>